<keyword evidence="2" id="KW-0677">Repeat</keyword>
<dbReference type="CDD" id="cd14733">
    <property type="entry name" value="BACK"/>
    <property type="match status" value="1"/>
</dbReference>
<evidence type="ECO:0000256" key="1">
    <source>
        <dbReference type="ARBA" id="ARBA00022441"/>
    </source>
</evidence>
<evidence type="ECO:0000313" key="5">
    <source>
        <dbReference type="EMBL" id="KAL1500249.1"/>
    </source>
</evidence>
<evidence type="ECO:0000259" key="4">
    <source>
        <dbReference type="PROSITE" id="PS50097"/>
    </source>
</evidence>
<organism evidence="5 6">
    <name type="scientific">Prymnesium parvum</name>
    <name type="common">Toxic golden alga</name>
    <dbReference type="NCBI Taxonomy" id="97485"/>
    <lineage>
        <taxon>Eukaryota</taxon>
        <taxon>Haptista</taxon>
        <taxon>Haptophyta</taxon>
        <taxon>Prymnesiophyceae</taxon>
        <taxon>Prymnesiales</taxon>
        <taxon>Prymnesiaceae</taxon>
        <taxon>Prymnesium</taxon>
    </lineage>
</organism>
<feature type="domain" description="BTB" evidence="4">
    <location>
        <begin position="369"/>
        <end position="436"/>
    </location>
</feature>
<evidence type="ECO:0000256" key="2">
    <source>
        <dbReference type="ARBA" id="ARBA00022737"/>
    </source>
</evidence>
<evidence type="ECO:0000313" key="6">
    <source>
        <dbReference type="Proteomes" id="UP001515480"/>
    </source>
</evidence>
<proteinExistence type="predicted"/>
<name>A0AB34IL83_PRYPA</name>
<dbReference type="Pfam" id="PF00651">
    <property type="entry name" value="BTB"/>
    <property type="match status" value="1"/>
</dbReference>
<dbReference type="EMBL" id="JBGBPQ010000023">
    <property type="protein sequence ID" value="KAL1500249.1"/>
    <property type="molecule type" value="Genomic_DNA"/>
</dbReference>
<sequence>MRWQQAQPQGRPRKPCEGHTVSVVGRSLYIMFGKHEDDGGRVSCPPVQRLDTETMVLSHPCHMEPGGSRSAIPDDREGHTATVIGNRIYVFGGTWTDEDEVTSFRNDLHALDVATHTWSRPITRGEPPAEREGHTAVGLQKRIYFFGGTWVDADDNSVYLSDLHVLSSVGDGLPPVEGWPAAGWEWTRPQTTGTTPSPREGHTASIVGETMVVFGGAGLDTDDTSINLSDVHMLDTCTFTWSQPAMHGSIPQERRYHTASVVGDKIYIFGGQYYDPIADLHFECDNVLTELDVHSCTWSQVPTESRPPLRRACHSTGVAGRQIYIVGGRYWDVSEDDYIFLNDIQVLETSPPSTFASDWKRYFNNEAMSDVVLCVQGCRFFAHRVVLAARCEYFRCMFEIGMRETSQAEIEVPDVELEVFRKLLEHLYTDTEEIPQEIALPLFAAADRFGVERLRRLCALRVETIMRVDTVCSIFTVADQHGDECLKVECVRFIVSNFAEVHNTEAFRRLDRPLLDAVHAAISARLFPSPPLASKQQ</sequence>
<dbReference type="Gene3D" id="2.120.10.80">
    <property type="entry name" value="Kelch-type beta propeller"/>
    <property type="match status" value="2"/>
</dbReference>
<protein>
    <recommendedName>
        <fullName evidence="4">BTB domain-containing protein</fullName>
    </recommendedName>
</protein>
<dbReference type="Pfam" id="PF24681">
    <property type="entry name" value="Kelch_KLHDC2_KLHL20_DRC7"/>
    <property type="match status" value="2"/>
</dbReference>
<dbReference type="InterPro" id="IPR011333">
    <property type="entry name" value="SKP1/BTB/POZ_sf"/>
</dbReference>
<reference evidence="5 6" key="1">
    <citation type="journal article" date="2024" name="Science">
        <title>Giant polyketide synthase enzymes in the biosynthesis of giant marine polyether toxins.</title>
        <authorList>
            <person name="Fallon T.R."/>
            <person name="Shende V.V."/>
            <person name="Wierzbicki I.H."/>
            <person name="Pendleton A.L."/>
            <person name="Watervoot N.F."/>
            <person name="Auber R.P."/>
            <person name="Gonzalez D.J."/>
            <person name="Wisecaver J.H."/>
            <person name="Moore B.S."/>
        </authorList>
    </citation>
    <scope>NUCLEOTIDE SEQUENCE [LARGE SCALE GENOMIC DNA]</scope>
    <source>
        <strain evidence="5 6">12B1</strain>
    </source>
</reference>
<dbReference type="PROSITE" id="PS50097">
    <property type="entry name" value="BTB"/>
    <property type="match status" value="1"/>
</dbReference>
<accession>A0AB34IL83</accession>
<feature type="region of interest" description="Disordered" evidence="3">
    <location>
        <begin position="180"/>
        <end position="202"/>
    </location>
</feature>
<keyword evidence="1" id="KW-0880">Kelch repeat</keyword>
<dbReference type="InterPro" id="IPR000210">
    <property type="entry name" value="BTB/POZ_dom"/>
</dbReference>
<dbReference type="Gene3D" id="3.30.710.10">
    <property type="entry name" value="Potassium Channel Kv1.1, Chain A"/>
    <property type="match status" value="1"/>
</dbReference>
<feature type="compositionally biased region" description="Polar residues" evidence="3">
    <location>
        <begin position="188"/>
        <end position="197"/>
    </location>
</feature>
<gene>
    <name evidence="5" type="ORF">AB1Y20_012917</name>
</gene>
<dbReference type="SUPFAM" id="SSF54695">
    <property type="entry name" value="POZ domain"/>
    <property type="match status" value="1"/>
</dbReference>
<dbReference type="Proteomes" id="UP001515480">
    <property type="component" value="Unassembled WGS sequence"/>
</dbReference>
<dbReference type="SMART" id="SM00225">
    <property type="entry name" value="BTB"/>
    <property type="match status" value="1"/>
</dbReference>
<dbReference type="InterPro" id="IPR011043">
    <property type="entry name" value="Gal_Oxase/kelch_b-propeller"/>
</dbReference>
<dbReference type="PANTHER" id="PTHR46093">
    <property type="entry name" value="ACYL-COA-BINDING DOMAIN-CONTAINING PROTEIN 5"/>
    <property type="match status" value="1"/>
</dbReference>
<dbReference type="SUPFAM" id="SSF50965">
    <property type="entry name" value="Galactose oxidase, central domain"/>
    <property type="match status" value="1"/>
</dbReference>
<keyword evidence="6" id="KW-1185">Reference proteome</keyword>
<dbReference type="PANTHER" id="PTHR46093:SF3">
    <property type="entry name" value="ACYL-COA-BINDING DOMAIN-CONTAINING PROTEIN 4"/>
    <property type="match status" value="1"/>
</dbReference>
<comment type="caution">
    <text evidence="5">The sequence shown here is derived from an EMBL/GenBank/DDBJ whole genome shotgun (WGS) entry which is preliminary data.</text>
</comment>
<dbReference type="InterPro" id="IPR015915">
    <property type="entry name" value="Kelch-typ_b-propeller"/>
</dbReference>
<dbReference type="CDD" id="cd18186">
    <property type="entry name" value="BTB_POZ_ZBTB_KLHL-like"/>
    <property type="match status" value="1"/>
</dbReference>
<dbReference type="AlphaFoldDB" id="A0AB34IL83"/>
<evidence type="ECO:0000256" key="3">
    <source>
        <dbReference type="SAM" id="MobiDB-lite"/>
    </source>
</evidence>